<proteinExistence type="predicted"/>
<reference evidence="4 5" key="1">
    <citation type="journal article" date="1979" name="Int. J. Syst. Evol. Microbiol.">
        <title>Bacillus globisporus subsp. marinus subsp. nov.</title>
        <authorList>
            <person name="Liu H."/>
        </authorList>
    </citation>
    <scope>NUCLEOTIDE SEQUENCE [LARGE SCALE GENOMIC DNA]</scope>
    <source>
        <strain evidence="4 5">DSM 1297</strain>
    </source>
</reference>
<protein>
    <submittedName>
        <fullName evidence="4">YrrS family protein</fullName>
    </submittedName>
</protein>
<name>A0ABV3Q129_9BACL</name>
<feature type="domain" description="DUF1510" evidence="3">
    <location>
        <begin position="114"/>
        <end position="206"/>
    </location>
</feature>
<evidence type="ECO:0000256" key="1">
    <source>
        <dbReference type="SAM" id="MobiDB-lite"/>
    </source>
</evidence>
<keyword evidence="5" id="KW-1185">Reference proteome</keyword>
<evidence type="ECO:0000259" key="3">
    <source>
        <dbReference type="Pfam" id="PF07423"/>
    </source>
</evidence>
<keyword evidence="2" id="KW-0812">Transmembrane</keyword>
<feature type="compositionally biased region" description="Polar residues" evidence="1">
    <location>
        <begin position="122"/>
        <end position="135"/>
    </location>
</feature>
<feature type="transmembrane region" description="Helical" evidence="2">
    <location>
        <begin position="20"/>
        <end position="42"/>
    </location>
</feature>
<gene>
    <name evidence="4" type="ORF">AB1471_01715</name>
</gene>
<organism evidence="4 5">
    <name type="scientific">Jeotgalibacillus marinus</name>
    <dbReference type="NCBI Taxonomy" id="86667"/>
    <lineage>
        <taxon>Bacteria</taxon>
        <taxon>Bacillati</taxon>
        <taxon>Bacillota</taxon>
        <taxon>Bacilli</taxon>
        <taxon>Bacillales</taxon>
        <taxon>Caryophanaceae</taxon>
        <taxon>Jeotgalibacillus</taxon>
    </lineage>
</organism>
<sequence length="207" mass="22918">MAKDQHSRLKSRNKKRKANLVLNSSIAVVLGLIVIVGSIIFFNNDKTNIGSSDNDDEQTLAEQHLASLEPDEALEGKDSDGEEANSLTDNEVDKEEREAQEAANDSATGEDESVNGSWEPIGTTQTGEHVSSYDENSVDWEEKVKAISYATGIEESNMLILFIGNHENSPHKSVGTVSSFDDLDTEYKVYLEWVDQKGWKPVKVEKN</sequence>
<dbReference type="EMBL" id="JBFMIA010000001">
    <property type="protein sequence ID" value="MEW9500513.1"/>
    <property type="molecule type" value="Genomic_DNA"/>
</dbReference>
<keyword evidence="2" id="KW-0472">Membrane</keyword>
<keyword evidence="2" id="KW-1133">Transmembrane helix</keyword>
<dbReference type="InterPro" id="IPR009988">
    <property type="entry name" value="DUF1510"/>
</dbReference>
<feature type="region of interest" description="Disordered" evidence="1">
    <location>
        <begin position="62"/>
        <end position="136"/>
    </location>
</feature>
<accession>A0ABV3Q129</accession>
<evidence type="ECO:0000256" key="2">
    <source>
        <dbReference type="SAM" id="Phobius"/>
    </source>
</evidence>
<evidence type="ECO:0000313" key="5">
    <source>
        <dbReference type="Proteomes" id="UP001556040"/>
    </source>
</evidence>
<dbReference type="Pfam" id="PF07423">
    <property type="entry name" value="DUF1510"/>
    <property type="match status" value="1"/>
</dbReference>
<comment type="caution">
    <text evidence="4">The sequence shown here is derived from an EMBL/GenBank/DDBJ whole genome shotgun (WGS) entry which is preliminary data.</text>
</comment>
<evidence type="ECO:0000313" key="4">
    <source>
        <dbReference type="EMBL" id="MEW9500513.1"/>
    </source>
</evidence>
<dbReference type="Proteomes" id="UP001556040">
    <property type="component" value="Unassembled WGS sequence"/>
</dbReference>
<dbReference type="RefSeq" id="WP_367777802.1">
    <property type="nucleotide sequence ID" value="NZ_JBFMIA010000001.1"/>
</dbReference>